<evidence type="ECO:0000313" key="4">
    <source>
        <dbReference type="Proteomes" id="UP000092600"/>
    </source>
</evidence>
<evidence type="ECO:0000259" key="2">
    <source>
        <dbReference type="Pfam" id="PF13966"/>
    </source>
</evidence>
<feature type="region of interest" description="Disordered" evidence="1">
    <location>
        <begin position="243"/>
        <end position="331"/>
    </location>
</feature>
<reference evidence="3 4" key="1">
    <citation type="journal article" date="2016" name="DNA Res.">
        <title>The draft genome of MD-2 pineapple using hybrid error correction of long reads.</title>
        <authorList>
            <person name="Redwan R.M."/>
            <person name="Saidin A."/>
            <person name="Kumar S.V."/>
        </authorList>
    </citation>
    <scope>NUCLEOTIDE SEQUENCE [LARGE SCALE GENOMIC DNA]</scope>
    <source>
        <strain evidence="4">cv. MD2</strain>
        <tissue evidence="3">Leaf</tissue>
    </source>
</reference>
<dbReference type="Pfam" id="PF13966">
    <property type="entry name" value="zf-RVT"/>
    <property type="match status" value="1"/>
</dbReference>
<dbReference type="EMBL" id="LSRQ01002258">
    <property type="protein sequence ID" value="OAY74858.1"/>
    <property type="molecule type" value="Genomic_DNA"/>
</dbReference>
<feature type="compositionally biased region" description="Basic and acidic residues" evidence="1">
    <location>
        <begin position="288"/>
        <end position="298"/>
    </location>
</feature>
<accession>A0A199VCW5</accession>
<feature type="domain" description="Reverse transcriptase zinc-binding" evidence="2">
    <location>
        <begin position="35"/>
        <end position="88"/>
    </location>
</feature>
<proteinExistence type="predicted"/>
<feature type="region of interest" description="Disordered" evidence="1">
    <location>
        <begin position="344"/>
        <end position="389"/>
    </location>
</feature>
<comment type="caution">
    <text evidence="3">The sequence shown here is derived from an EMBL/GenBank/DDBJ whole genome shotgun (WGS) entry which is preliminary data.</text>
</comment>
<gene>
    <name evidence="3" type="ORF">ACMD2_24328</name>
</gene>
<organism evidence="3 4">
    <name type="scientific">Ananas comosus</name>
    <name type="common">Pineapple</name>
    <name type="synonym">Ananas ananas</name>
    <dbReference type="NCBI Taxonomy" id="4615"/>
    <lineage>
        <taxon>Eukaryota</taxon>
        <taxon>Viridiplantae</taxon>
        <taxon>Streptophyta</taxon>
        <taxon>Embryophyta</taxon>
        <taxon>Tracheophyta</taxon>
        <taxon>Spermatophyta</taxon>
        <taxon>Magnoliopsida</taxon>
        <taxon>Liliopsida</taxon>
        <taxon>Poales</taxon>
        <taxon>Bromeliaceae</taxon>
        <taxon>Bromelioideae</taxon>
        <taxon>Ananas</taxon>
    </lineage>
</organism>
<dbReference type="AlphaFoldDB" id="A0A199VCW5"/>
<evidence type="ECO:0000313" key="3">
    <source>
        <dbReference type="EMBL" id="OAY74858.1"/>
    </source>
</evidence>
<protein>
    <recommendedName>
        <fullName evidence="2">Reverse transcriptase zinc-binding domain-containing protein</fullName>
    </recommendedName>
</protein>
<dbReference type="Proteomes" id="UP000092600">
    <property type="component" value="Unassembled WGS sequence"/>
</dbReference>
<sequence>MEVDGMQNIYGANTIQLPDAKYYEGPYPSSDPEAQNPSKVKIFIGLLLRNRMLTKHNLVRRGWMSELTCVLCEDELETTNHLLHNCDEERKPNRELHHWPSARSFRVHCMSYGRESIQGTGKTKDGTAVKLPSIEMNKPKNQETARTNSIICSYPGVRSGSTILFPKSSKVKPTGDGSGFDCDESSTKCRKLKDVPEEGHFKVTVAAIPTATANLARNDVPGLLGFAFNPSSISLISLSSLEGSNPETDALFQKKRKRKSTVGSGPSKSKSKSAERSSEQTMLSSPEQQRRISERGERSAAAATPSGGGGGGESRGPKKEPTPLREVYGAGEWMRKRWQWLVLAPPPGVGKGERSGDSSSHRGRGEGRGGVEGGDVRRRGEGRHAGGES</sequence>
<feature type="compositionally biased region" description="Basic and acidic residues" evidence="1">
    <location>
        <begin position="351"/>
        <end position="389"/>
    </location>
</feature>
<name>A0A199VCW5_ANACO</name>
<dbReference type="InterPro" id="IPR026960">
    <property type="entry name" value="RVT-Znf"/>
</dbReference>
<evidence type="ECO:0000256" key="1">
    <source>
        <dbReference type="SAM" id="MobiDB-lite"/>
    </source>
</evidence>